<evidence type="ECO:0000313" key="2">
    <source>
        <dbReference type="EMBL" id="QNO46080.1"/>
    </source>
</evidence>
<organism evidence="2">
    <name type="scientific">Candidatus Methanogaster sp. ANME-2c ERB4</name>
    <dbReference type="NCBI Taxonomy" id="2759911"/>
    <lineage>
        <taxon>Archaea</taxon>
        <taxon>Methanobacteriati</taxon>
        <taxon>Methanobacteriota</taxon>
        <taxon>Stenosarchaea group</taxon>
        <taxon>Methanomicrobia</taxon>
        <taxon>Methanosarcinales</taxon>
        <taxon>ANME-2 cluster</taxon>
        <taxon>Candidatus Methanogasteraceae</taxon>
        <taxon>Candidatus Methanogaster</taxon>
    </lineage>
</organism>
<dbReference type="EMBL" id="MT631363">
    <property type="protein sequence ID" value="QNO48845.1"/>
    <property type="molecule type" value="Genomic_DNA"/>
</dbReference>
<accession>A0A7G9YDJ6</accession>
<dbReference type="AlphaFoldDB" id="A0A7G9YDJ6"/>
<dbReference type="EMBL" id="MT631168">
    <property type="protein sequence ID" value="QNO46080.1"/>
    <property type="molecule type" value="Genomic_DNA"/>
</dbReference>
<proteinExistence type="predicted"/>
<dbReference type="EMBL" id="MT631163">
    <property type="protein sequence ID" value="QNO45968.1"/>
    <property type="molecule type" value="Genomic_DNA"/>
</dbReference>
<sequence>MKTVTLRLPDYLAETLPEEESPLCEILKLGLKQFRIERAIKRYKKDGVSLAKSAEMAGISIREMTSIAYAHGLEPKYDESIVESRITPEVAVNL</sequence>
<evidence type="ECO:0000313" key="3">
    <source>
        <dbReference type="EMBL" id="QNO48845.1"/>
    </source>
</evidence>
<reference evidence="2" key="1">
    <citation type="submission" date="2020-06" db="EMBL/GenBank/DDBJ databases">
        <title>Unique genomic features of the anaerobic methanotrophic archaea.</title>
        <authorList>
            <person name="Chadwick G.L."/>
            <person name="Skennerton C.T."/>
            <person name="Laso-Perez R."/>
            <person name="Leu A.O."/>
            <person name="Speth D.R."/>
            <person name="Yu H."/>
            <person name="Morgan-Lang C."/>
            <person name="Hatzenpichler R."/>
            <person name="Goudeau D."/>
            <person name="Malmstrom R."/>
            <person name="Brazelton W.J."/>
            <person name="Woyke T."/>
            <person name="Hallam S.J."/>
            <person name="Tyson G.W."/>
            <person name="Wegener G."/>
            <person name="Boetius A."/>
            <person name="Orphan V."/>
        </authorList>
    </citation>
    <scope>NUCLEOTIDE SEQUENCE</scope>
</reference>
<evidence type="ECO:0000313" key="1">
    <source>
        <dbReference type="EMBL" id="QNO45968.1"/>
    </source>
</evidence>
<name>A0A7G9YDJ6_9EURY</name>
<protein>
    <submittedName>
        <fullName evidence="2">Uncharacterized protein</fullName>
    </submittedName>
</protein>
<gene>
    <name evidence="1" type="ORF">EBOGGPCF_00013</name>
    <name evidence="2" type="ORF">FAKCHJAF_00017</name>
    <name evidence="3" type="ORF">LEJCPHKL_00014</name>
</gene>